<feature type="transmembrane region" description="Helical" evidence="5">
    <location>
        <begin position="7"/>
        <end position="27"/>
    </location>
</feature>
<dbReference type="GO" id="GO:0097347">
    <property type="term" value="C:TAM protein secretion complex"/>
    <property type="evidence" value="ECO:0007669"/>
    <property type="project" value="TreeGrafter"/>
</dbReference>
<name>A0A1D8IQ11_9GAMM</name>
<dbReference type="Proteomes" id="UP000095401">
    <property type="component" value="Chromosome"/>
</dbReference>
<dbReference type="KEGG" id="aprs:BI364_11730"/>
<evidence type="ECO:0000256" key="1">
    <source>
        <dbReference type="ARBA" id="ARBA00004167"/>
    </source>
</evidence>
<evidence type="ECO:0000256" key="4">
    <source>
        <dbReference type="ARBA" id="ARBA00023136"/>
    </source>
</evidence>
<keyword evidence="3 5" id="KW-1133">Transmembrane helix</keyword>
<evidence type="ECO:0000256" key="5">
    <source>
        <dbReference type="SAM" id="Phobius"/>
    </source>
</evidence>
<protein>
    <recommendedName>
        <fullName evidence="8">AsmA domain-containing protein</fullName>
    </recommendedName>
</protein>
<dbReference type="AlphaFoldDB" id="A0A1D8IQ11"/>
<evidence type="ECO:0008006" key="8">
    <source>
        <dbReference type="Google" id="ProtNLM"/>
    </source>
</evidence>
<dbReference type="PANTHER" id="PTHR36985:SF1">
    <property type="entry name" value="TRANSLOCATION AND ASSEMBLY MODULE SUBUNIT TAMB"/>
    <property type="match status" value="1"/>
</dbReference>
<evidence type="ECO:0000256" key="2">
    <source>
        <dbReference type="ARBA" id="ARBA00022692"/>
    </source>
</evidence>
<dbReference type="GO" id="GO:0005886">
    <property type="term" value="C:plasma membrane"/>
    <property type="evidence" value="ECO:0007669"/>
    <property type="project" value="TreeGrafter"/>
</dbReference>
<dbReference type="EMBL" id="CP017415">
    <property type="protein sequence ID" value="AOU98537.1"/>
    <property type="molecule type" value="Genomic_DNA"/>
</dbReference>
<proteinExistence type="predicted"/>
<keyword evidence="4 5" id="KW-0472">Membrane</keyword>
<keyword evidence="7" id="KW-1185">Reference proteome</keyword>
<comment type="subcellular location">
    <subcellularLocation>
        <location evidence="1">Membrane</location>
        <topology evidence="1">Single-pass membrane protein</topology>
    </subcellularLocation>
</comment>
<dbReference type="RefSeq" id="WP_070078897.1">
    <property type="nucleotide sequence ID" value="NZ_CP017415.1"/>
</dbReference>
<evidence type="ECO:0000313" key="6">
    <source>
        <dbReference type="EMBL" id="AOU98537.1"/>
    </source>
</evidence>
<evidence type="ECO:0000313" key="7">
    <source>
        <dbReference type="Proteomes" id="UP000095401"/>
    </source>
</evidence>
<organism evidence="6 7">
    <name type="scientific">Acidihalobacter yilgarnensis</name>
    <dbReference type="NCBI Taxonomy" id="2819280"/>
    <lineage>
        <taxon>Bacteria</taxon>
        <taxon>Pseudomonadati</taxon>
        <taxon>Pseudomonadota</taxon>
        <taxon>Gammaproteobacteria</taxon>
        <taxon>Chromatiales</taxon>
        <taxon>Ectothiorhodospiraceae</taxon>
        <taxon>Acidihalobacter</taxon>
    </lineage>
</organism>
<evidence type="ECO:0000256" key="3">
    <source>
        <dbReference type="ARBA" id="ARBA00022989"/>
    </source>
</evidence>
<dbReference type="GO" id="GO:0009306">
    <property type="term" value="P:protein secretion"/>
    <property type="evidence" value="ECO:0007669"/>
    <property type="project" value="TreeGrafter"/>
</dbReference>
<gene>
    <name evidence="6" type="ORF">BI364_11730</name>
</gene>
<accession>A0A1D8IQ11</accession>
<sequence>MKRWLSKLIYGGLLSFVILSALVYMLIGTPTGTRWLLDTAAHFSHGRLTITASQGSLIAGLRIDDLRWHSPDLDINVAHAILRWRPLDLLAGRLHIDTIAVTHVLVIHRPGLAPAQSSPSTLPLLPLPVRIANLRIHDLIVVNRTGPT</sequence>
<reference evidence="7" key="1">
    <citation type="submission" date="2016-09" db="EMBL/GenBank/DDBJ databases">
        <title>Acidihalobacter prosperus F5.</title>
        <authorList>
            <person name="Khaleque H.N."/>
            <person name="Ramsay J.P."/>
            <person name="Kaksonen A.H."/>
            <person name="Boxall N.J."/>
            <person name="Watkin E.L.J."/>
        </authorList>
    </citation>
    <scope>NUCLEOTIDE SEQUENCE [LARGE SCALE GENOMIC DNA]</scope>
    <source>
        <strain evidence="7">F5</strain>
    </source>
</reference>
<keyword evidence="2 5" id="KW-0812">Transmembrane</keyword>
<dbReference type="PANTHER" id="PTHR36985">
    <property type="entry name" value="TRANSLOCATION AND ASSEMBLY MODULE SUBUNIT TAMB"/>
    <property type="match status" value="1"/>
</dbReference>